<dbReference type="GO" id="GO:0008270">
    <property type="term" value="F:zinc ion binding"/>
    <property type="evidence" value="ECO:0007669"/>
    <property type="project" value="InterPro"/>
</dbReference>
<keyword evidence="7" id="KW-0472">Membrane</keyword>
<evidence type="ECO:0000256" key="3">
    <source>
        <dbReference type="ARBA" id="ARBA00023125"/>
    </source>
</evidence>
<dbReference type="GO" id="GO:0000435">
    <property type="term" value="P:positive regulation of transcription from RNA polymerase II promoter by galactose"/>
    <property type="evidence" value="ECO:0007669"/>
    <property type="project" value="TreeGrafter"/>
</dbReference>
<dbReference type="CDD" id="cd12148">
    <property type="entry name" value="fungal_TF_MHR"/>
    <property type="match status" value="1"/>
</dbReference>
<evidence type="ECO:0000256" key="5">
    <source>
        <dbReference type="ARBA" id="ARBA00023242"/>
    </source>
</evidence>
<dbReference type="STRING" id="91928.A0A0D2C038"/>
<keyword evidence="10" id="KW-1185">Reference proteome</keyword>
<keyword evidence="5" id="KW-0539">Nucleus</keyword>
<accession>A0A0D2C038</accession>
<dbReference type="OrthoDB" id="3364175at2759"/>
<dbReference type="Pfam" id="PF04082">
    <property type="entry name" value="Fungal_trans"/>
    <property type="match status" value="1"/>
</dbReference>
<keyword evidence="7" id="KW-0812">Transmembrane</keyword>
<dbReference type="Proteomes" id="UP000053328">
    <property type="component" value="Unassembled WGS sequence"/>
</dbReference>
<evidence type="ECO:0000256" key="1">
    <source>
        <dbReference type="ARBA" id="ARBA00022723"/>
    </source>
</evidence>
<sequence length="792" mass="87540">MPASHSRPDSQETTSPPPSYKRRRIALACTSCRNRKSRCNGAKPSCSLCIELGFECVYQQPAAGNGKPIQAPTGYDERLRAIEDTLRQLVQQKDQSPGQSDQFSHDAEIANRQFRGSVEALPPPLDGEDVAILDDDGPAQQHGGGDSVDGMAAITDPEEKEPRFYGPSSNISLLREISDATSASLKAMGQSRHPEHSLNTDIVSRAVSPMTSLPPEMSPVARQGINVRSLPPENKVLLLIRLFFADTGMLFPYIHEESVLRTYANARRNRLTAVSRSWLCLLNVIFAFATYITAKPDQTAEKNAAESDVFIERAQALASGIELKSARLETVQCLLLMAQYQQGTQRSDQAWNLHGLAVRAALQLGLHSRAASAGCSLLEAELRKRVWLACMVLDRTLSMTFGRPSTIPNEYVKLELPINQNLERLATSSLGGMPALNESLEPPATVCFYIATIQLYYILGDVITQLYGSNVDVDPDISMLTLIERTLALEQRLSAWKRNLFPQLQRRPWDTFDSETISTSTWDPVFDRLSVVITLRYLNTRVLLHRPVLSAFLRKRACYKAATVQTDGEDPYFLGLAEKSLEICEKSATEIVQIVFKTSEPPTLLGAWWFSAYYTFNAALVIFGCILLKLTTVNKWSHGGATITISESFDCDRVVGMIAYLRRAAEALQRFGEGTRSSKRIQRTLVKLVQICMALARFSPEHGSTILSAFSSYQYPSDTAQTQAQQQAIVTVSSIGAPAPVLLNGAMPNTIQTDDPFTMFDMHMPQYWTDANLDIFSDLVGVDTGIAAMLSG</sequence>
<keyword evidence="1" id="KW-0479">Metal-binding</keyword>
<dbReference type="VEuPathDB" id="FungiDB:PV08_04145"/>
<dbReference type="GO" id="GO:0005634">
    <property type="term" value="C:nucleus"/>
    <property type="evidence" value="ECO:0007669"/>
    <property type="project" value="TreeGrafter"/>
</dbReference>
<dbReference type="Gene3D" id="4.10.240.10">
    <property type="entry name" value="Zn(2)-C6 fungal-type DNA-binding domain"/>
    <property type="match status" value="1"/>
</dbReference>
<evidence type="ECO:0000256" key="7">
    <source>
        <dbReference type="SAM" id="Phobius"/>
    </source>
</evidence>
<evidence type="ECO:0000259" key="8">
    <source>
        <dbReference type="PROSITE" id="PS50048"/>
    </source>
</evidence>
<keyword evidence="2" id="KW-0805">Transcription regulation</keyword>
<dbReference type="SMART" id="SM00066">
    <property type="entry name" value="GAL4"/>
    <property type="match status" value="1"/>
</dbReference>
<dbReference type="EMBL" id="KN847494">
    <property type="protein sequence ID" value="KIW16954.1"/>
    <property type="molecule type" value="Genomic_DNA"/>
</dbReference>
<keyword evidence="3" id="KW-0238">DNA-binding</keyword>
<dbReference type="GO" id="GO:0000978">
    <property type="term" value="F:RNA polymerase II cis-regulatory region sequence-specific DNA binding"/>
    <property type="evidence" value="ECO:0007669"/>
    <property type="project" value="TreeGrafter"/>
</dbReference>
<gene>
    <name evidence="9" type="ORF">PV08_04145</name>
</gene>
<dbReference type="AlphaFoldDB" id="A0A0D2C038"/>
<evidence type="ECO:0000313" key="10">
    <source>
        <dbReference type="Proteomes" id="UP000053328"/>
    </source>
</evidence>
<dbReference type="PROSITE" id="PS00463">
    <property type="entry name" value="ZN2_CY6_FUNGAL_1"/>
    <property type="match status" value="1"/>
</dbReference>
<dbReference type="GO" id="GO:0006351">
    <property type="term" value="P:DNA-templated transcription"/>
    <property type="evidence" value="ECO:0007669"/>
    <property type="project" value="InterPro"/>
</dbReference>
<evidence type="ECO:0000256" key="6">
    <source>
        <dbReference type="SAM" id="MobiDB-lite"/>
    </source>
</evidence>
<dbReference type="Pfam" id="PF00172">
    <property type="entry name" value="Zn_clus"/>
    <property type="match status" value="1"/>
</dbReference>
<keyword evidence="7" id="KW-1133">Transmembrane helix</keyword>
<reference evidence="9 10" key="1">
    <citation type="submission" date="2015-01" db="EMBL/GenBank/DDBJ databases">
        <title>The Genome Sequence of Exophiala spinifera CBS89968.</title>
        <authorList>
            <consortium name="The Broad Institute Genomics Platform"/>
            <person name="Cuomo C."/>
            <person name="de Hoog S."/>
            <person name="Gorbushina A."/>
            <person name="Stielow B."/>
            <person name="Teixiera M."/>
            <person name="Abouelleil A."/>
            <person name="Chapman S.B."/>
            <person name="Priest M."/>
            <person name="Young S.K."/>
            <person name="Wortman J."/>
            <person name="Nusbaum C."/>
            <person name="Birren B."/>
        </authorList>
    </citation>
    <scope>NUCLEOTIDE SEQUENCE [LARGE SCALE GENOMIC DNA]</scope>
    <source>
        <strain evidence="9 10">CBS 89968</strain>
    </source>
</reference>
<name>A0A0D2C038_9EURO</name>
<dbReference type="InterPro" id="IPR051127">
    <property type="entry name" value="Fungal_SecMet_Regulators"/>
</dbReference>
<dbReference type="InterPro" id="IPR001138">
    <property type="entry name" value="Zn2Cys6_DnaBD"/>
</dbReference>
<protein>
    <recommendedName>
        <fullName evidence="8">Zn(2)-C6 fungal-type domain-containing protein</fullName>
    </recommendedName>
</protein>
<dbReference type="InterPro" id="IPR007219">
    <property type="entry name" value="XnlR_reg_dom"/>
</dbReference>
<organism evidence="9 10">
    <name type="scientific">Exophiala spinifera</name>
    <dbReference type="NCBI Taxonomy" id="91928"/>
    <lineage>
        <taxon>Eukaryota</taxon>
        <taxon>Fungi</taxon>
        <taxon>Dikarya</taxon>
        <taxon>Ascomycota</taxon>
        <taxon>Pezizomycotina</taxon>
        <taxon>Eurotiomycetes</taxon>
        <taxon>Chaetothyriomycetidae</taxon>
        <taxon>Chaetothyriales</taxon>
        <taxon>Herpotrichiellaceae</taxon>
        <taxon>Exophiala</taxon>
    </lineage>
</organism>
<feature type="transmembrane region" description="Helical" evidence="7">
    <location>
        <begin position="607"/>
        <end position="628"/>
    </location>
</feature>
<dbReference type="GeneID" id="27331228"/>
<dbReference type="CDD" id="cd00067">
    <property type="entry name" value="GAL4"/>
    <property type="match status" value="1"/>
</dbReference>
<dbReference type="PANTHER" id="PTHR47424">
    <property type="entry name" value="REGULATORY PROTEIN GAL4"/>
    <property type="match status" value="1"/>
</dbReference>
<dbReference type="HOGENOM" id="CLU_008511_0_2_1"/>
<feature type="region of interest" description="Disordered" evidence="6">
    <location>
        <begin position="118"/>
        <end position="152"/>
    </location>
</feature>
<feature type="region of interest" description="Disordered" evidence="6">
    <location>
        <begin position="1"/>
        <end position="21"/>
    </location>
</feature>
<dbReference type="GO" id="GO:0000981">
    <property type="term" value="F:DNA-binding transcription factor activity, RNA polymerase II-specific"/>
    <property type="evidence" value="ECO:0007669"/>
    <property type="project" value="InterPro"/>
</dbReference>
<dbReference type="RefSeq" id="XP_016237170.1">
    <property type="nucleotide sequence ID" value="XM_016378493.1"/>
</dbReference>
<evidence type="ECO:0000256" key="4">
    <source>
        <dbReference type="ARBA" id="ARBA00023163"/>
    </source>
</evidence>
<feature type="compositionally biased region" description="Basic and acidic residues" evidence="6">
    <location>
        <begin position="1"/>
        <end position="10"/>
    </location>
</feature>
<dbReference type="InterPro" id="IPR036864">
    <property type="entry name" value="Zn2-C6_fun-type_DNA-bd_sf"/>
</dbReference>
<dbReference type="PANTHER" id="PTHR47424:SF3">
    <property type="entry name" value="REGULATORY PROTEIN GAL4"/>
    <property type="match status" value="1"/>
</dbReference>
<feature type="domain" description="Zn(2)-C6 fungal-type" evidence="8">
    <location>
        <begin position="28"/>
        <end position="58"/>
    </location>
</feature>
<dbReference type="SUPFAM" id="SSF57701">
    <property type="entry name" value="Zn2/Cys6 DNA-binding domain"/>
    <property type="match status" value="1"/>
</dbReference>
<feature type="compositionally biased region" description="Acidic residues" evidence="6">
    <location>
        <begin position="126"/>
        <end position="137"/>
    </location>
</feature>
<dbReference type="SMART" id="SM00906">
    <property type="entry name" value="Fungal_trans"/>
    <property type="match status" value="1"/>
</dbReference>
<keyword evidence="4" id="KW-0804">Transcription</keyword>
<proteinExistence type="predicted"/>
<evidence type="ECO:0000256" key="2">
    <source>
        <dbReference type="ARBA" id="ARBA00023015"/>
    </source>
</evidence>
<dbReference type="PROSITE" id="PS50048">
    <property type="entry name" value="ZN2_CY6_FUNGAL_2"/>
    <property type="match status" value="1"/>
</dbReference>
<evidence type="ECO:0000313" key="9">
    <source>
        <dbReference type="EMBL" id="KIW16954.1"/>
    </source>
</evidence>